<accession>A0A2P4YTM3</accession>
<dbReference type="EMBL" id="NCKW01000154">
    <property type="protein sequence ID" value="POM81154.1"/>
    <property type="molecule type" value="Genomic_DNA"/>
</dbReference>
<protein>
    <submittedName>
        <fullName evidence="1">Uncharacterized protein</fullName>
    </submittedName>
</protein>
<dbReference type="AlphaFoldDB" id="A0A2P4YTM3"/>
<dbReference type="Proteomes" id="UP000237271">
    <property type="component" value="Unassembled WGS sequence"/>
</dbReference>
<sequence>MHSKFDPALFASHSSPASLMSICRFLKRNRLTVRGITRKGRKKLLRTFFHTLSYEPWKKIEY</sequence>
<keyword evidence="2" id="KW-1185">Reference proteome</keyword>
<proteinExistence type="predicted"/>
<evidence type="ECO:0000313" key="1">
    <source>
        <dbReference type="EMBL" id="POM81154.1"/>
    </source>
</evidence>
<evidence type="ECO:0000313" key="2">
    <source>
        <dbReference type="Proteomes" id="UP000237271"/>
    </source>
</evidence>
<dbReference type="OrthoDB" id="10568890at2759"/>
<reference evidence="1 2" key="1">
    <citation type="journal article" date="2017" name="Genome Biol. Evol.">
        <title>Phytophthora megakarya and P. palmivora, closely related causal agents of cacao black pod rot, underwent increases in genome sizes and gene numbers by different mechanisms.</title>
        <authorList>
            <person name="Ali S.S."/>
            <person name="Shao J."/>
            <person name="Lary D.J."/>
            <person name="Kronmiller B."/>
            <person name="Shen D."/>
            <person name="Strem M.D."/>
            <person name="Amoako-Attah I."/>
            <person name="Akrofi A.Y."/>
            <person name="Begoude B.A."/>
            <person name="Ten Hoopen G.M."/>
            <person name="Coulibaly K."/>
            <person name="Kebe B.I."/>
            <person name="Melnick R.L."/>
            <person name="Guiltinan M.J."/>
            <person name="Tyler B.M."/>
            <person name="Meinhardt L.W."/>
            <person name="Bailey B.A."/>
        </authorList>
    </citation>
    <scope>NUCLEOTIDE SEQUENCE [LARGE SCALE GENOMIC DNA]</scope>
    <source>
        <strain evidence="2">sbr112.9</strain>
    </source>
</reference>
<name>A0A2P4YTM3_9STRA</name>
<gene>
    <name evidence="1" type="ORF">PHPALM_918</name>
</gene>
<organism evidence="1 2">
    <name type="scientific">Phytophthora palmivora</name>
    <dbReference type="NCBI Taxonomy" id="4796"/>
    <lineage>
        <taxon>Eukaryota</taxon>
        <taxon>Sar</taxon>
        <taxon>Stramenopiles</taxon>
        <taxon>Oomycota</taxon>
        <taxon>Peronosporomycetes</taxon>
        <taxon>Peronosporales</taxon>
        <taxon>Peronosporaceae</taxon>
        <taxon>Phytophthora</taxon>
    </lineage>
</organism>
<comment type="caution">
    <text evidence="1">The sequence shown here is derived from an EMBL/GenBank/DDBJ whole genome shotgun (WGS) entry which is preliminary data.</text>
</comment>